<protein>
    <submittedName>
        <fullName evidence="9">MFS transporter</fullName>
    </submittedName>
</protein>
<keyword evidence="10" id="KW-1185">Reference proteome</keyword>
<dbReference type="GO" id="GO:0016020">
    <property type="term" value="C:membrane"/>
    <property type="evidence" value="ECO:0007669"/>
    <property type="project" value="UniProtKB-SubCell"/>
</dbReference>
<dbReference type="FunFam" id="1.20.1250.20:FF:000018">
    <property type="entry name" value="MFS transporter permease"/>
    <property type="match status" value="1"/>
</dbReference>
<feature type="transmembrane region" description="Helical" evidence="7">
    <location>
        <begin position="466"/>
        <end position="485"/>
    </location>
</feature>
<feature type="transmembrane region" description="Helical" evidence="7">
    <location>
        <begin position="236"/>
        <end position="255"/>
    </location>
</feature>
<feature type="compositionally biased region" description="Polar residues" evidence="6">
    <location>
        <begin position="675"/>
        <end position="687"/>
    </location>
</feature>
<dbReference type="InterPro" id="IPR020846">
    <property type="entry name" value="MFS_dom"/>
</dbReference>
<dbReference type="InterPro" id="IPR011701">
    <property type="entry name" value="MFS"/>
</dbReference>
<accession>A0A081CG14</accession>
<keyword evidence="3 7" id="KW-0812">Transmembrane</keyword>
<feature type="transmembrane region" description="Helical" evidence="7">
    <location>
        <begin position="295"/>
        <end position="314"/>
    </location>
</feature>
<dbReference type="RefSeq" id="XP_014656273.1">
    <property type="nucleotide sequence ID" value="XM_014800787.1"/>
</dbReference>
<feature type="domain" description="Major facilitator superfamily (MFS) profile" evidence="8">
    <location>
        <begin position="72"/>
        <end position="489"/>
    </location>
</feature>
<comment type="subcellular location">
    <subcellularLocation>
        <location evidence="1">Membrane</location>
        <topology evidence="1">Multi-pass membrane protein</topology>
    </subcellularLocation>
</comment>
<evidence type="ECO:0000256" key="6">
    <source>
        <dbReference type="SAM" id="MobiDB-lite"/>
    </source>
</evidence>
<dbReference type="PROSITE" id="PS50850">
    <property type="entry name" value="MFS"/>
    <property type="match status" value="1"/>
</dbReference>
<feature type="transmembrane region" description="Helical" evidence="7">
    <location>
        <begin position="166"/>
        <end position="188"/>
    </location>
</feature>
<dbReference type="PANTHER" id="PTHR43791">
    <property type="entry name" value="PERMEASE-RELATED"/>
    <property type="match status" value="1"/>
</dbReference>
<dbReference type="GeneID" id="26304693"/>
<feature type="compositionally biased region" description="Low complexity" evidence="6">
    <location>
        <begin position="688"/>
        <end position="699"/>
    </location>
</feature>
<evidence type="ECO:0000256" key="7">
    <source>
        <dbReference type="SAM" id="Phobius"/>
    </source>
</evidence>
<feature type="region of interest" description="Disordered" evidence="6">
    <location>
        <begin position="675"/>
        <end position="699"/>
    </location>
</feature>
<evidence type="ECO:0000313" key="9">
    <source>
        <dbReference type="EMBL" id="GAK65610.1"/>
    </source>
</evidence>
<feature type="transmembrane region" description="Helical" evidence="7">
    <location>
        <begin position="70"/>
        <end position="89"/>
    </location>
</feature>
<reference evidence="10" key="1">
    <citation type="journal article" date="2014" name="Genome Announc.">
        <title>Draft Genome Sequence of the Yeast Pseudozyma antarctica Type Strain JCM10317, a Producer of the Glycolipid Biosurfactants, Mannosylerythritol Lipids.</title>
        <authorList>
            <person name="Saika A."/>
            <person name="Koike H."/>
            <person name="Hori T."/>
            <person name="Fukuoka T."/>
            <person name="Sato S."/>
            <person name="Habe H."/>
            <person name="Kitamoto D."/>
            <person name="Morita T."/>
        </authorList>
    </citation>
    <scope>NUCLEOTIDE SEQUENCE [LARGE SCALE GENOMIC DNA]</scope>
    <source>
        <strain evidence="10">JCM 10317</strain>
    </source>
</reference>
<proteinExistence type="predicted"/>
<dbReference type="HOGENOM" id="CLU_001265_0_1_1"/>
<feature type="transmembrane region" description="Helical" evidence="7">
    <location>
        <begin position="109"/>
        <end position="129"/>
    </location>
</feature>
<gene>
    <name evidence="9" type="ORF">PAN0_009d3828</name>
</gene>
<dbReference type="EMBL" id="DF830076">
    <property type="protein sequence ID" value="GAK65610.1"/>
    <property type="molecule type" value="Genomic_DNA"/>
</dbReference>
<evidence type="ECO:0000256" key="3">
    <source>
        <dbReference type="ARBA" id="ARBA00022692"/>
    </source>
</evidence>
<feature type="transmembrane region" description="Helical" evidence="7">
    <location>
        <begin position="374"/>
        <end position="391"/>
    </location>
</feature>
<dbReference type="SUPFAM" id="SSF103473">
    <property type="entry name" value="MFS general substrate transporter"/>
    <property type="match status" value="1"/>
</dbReference>
<organism evidence="9 10">
    <name type="scientific">Pseudozyma antarctica</name>
    <name type="common">Yeast</name>
    <name type="synonym">Candida antarctica</name>
    <dbReference type="NCBI Taxonomy" id="84753"/>
    <lineage>
        <taxon>Eukaryota</taxon>
        <taxon>Fungi</taxon>
        <taxon>Dikarya</taxon>
        <taxon>Basidiomycota</taxon>
        <taxon>Ustilaginomycotina</taxon>
        <taxon>Ustilaginomycetes</taxon>
        <taxon>Ustilaginales</taxon>
        <taxon>Ustilaginaceae</taxon>
        <taxon>Moesziomyces</taxon>
    </lineage>
</organism>
<dbReference type="GO" id="GO:0022857">
    <property type="term" value="F:transmembrane transporter activity"/>
    <property type="evidence" value="ECO:0007669"/>
    <property type="project" value="InterPro"/>
</dbReference>
<evidence type="ECO:0000256" key="1">
    <source>
        <dbReference type="ARBA" id="ARBA00004141"/>
    </source>
</evidence>
<feature type="transmembrane region" description="Helical" evidence="7">
    <location>
        <begin position="397"/>
        <end position="421"/>
    </location>
</feature>
<dbReference type="Pfam" id="PF07690">
    <property type="entry name" value="MFS_1"/>
    <property type="match status" value="1"/>
</dbReference>
<dbReference type="Gene3D" id="1.20.1250.20">
    <property type="entry name" value="MFS general substrate transporter like domains"/>
    <property type="match status" value="2"/>
</dbReference>
<feature type="transmembrane region" description="Helical" evidence="7">
    <location>
        <begin position="200"/>
        <end position="224"/>
    </location>
</feature>
<evidence type="ECO:0000256" key="4">
    <source>
        <dbReference type="ARBA" id="ARBA00022989"/>
    </source>
</evidence>
<name>A0A081CG14_PSEA2</name>
<keyword evidence="4 7" id="KW-1133">Transmembrane helix</keyword>
<feature type="transmembrane region" description="Helical" evidence="7">
    <location>
        <begin position="349"/>
        <end position="367"/>
    </location>
</feature>
<dbReference type="InterPro" id="IPR036259">
    <property type="entry name" value="MFS_trans_sf"/>
</dbReference>
<keyword evidence="5 7" id="KW-0472">Membrane</keyword>
<dbReference type="FunFam" id="1.20.1250.20:FF:000013">
    <property type="entry name" value="MFS general substrate transporter"/>
    <property type="match status" value="1"/>
</dbReference>
<evidence type="ECO:0000259" key="8">
    <source>
        <dbReference type="PROSITE" id="PS50850"/>
    </source>
</evidence>
<dbReference type="AlphaFoldDB" id="A0A081CG14"/>
<feature type="transmembrane region" description="Helical" evidence="7">
    <location>
        <begin position="433"/>
        <end position="454"/>
    </location>
</feature>
<dbReference type="Proteomes" id="UP000053758">
    <property type="component" value="Unassembled WGS sequence"/>
</dbReference>
<evidence type="ECO:0000256" key="5">
    <source>
        <dbReference type="ARBA" id="ARBA00023136"/>
    </source>
</evidence>
<dbReference type="PANTHER" id="PTHR43791:SF48">
    <property type="entry name" value="TRANSPORTER, PUTATIVE (AFU_ORTHOLOGUE AFUA_4G01000)-RELATED"/>
    <property type="match status" value="1"/>
</dbReference>
<feature type="transmembrane region" description="Helical" evidence="7">
    <location>
        <begin position="141"/>
        <end position="160"/>
    </location>
</feature>
<sequence>MTSTTSPSAVIDVMQRDIERASSEDEKNAEFKQGSGDVAQLYASGTPKSEPSLMVYDAATEKRLVRKVDLMIVPTVAMLYLMCFIDRANVGNARIAGLEKDLGMNPKSYDFNILLTAFYAAYAAFEIPSTTLTKILGPGRWIPMMAFLFGLLSMANAFVTNFAGAVAVRFLLGVAEAGMLPSIAYYLSRWYKKDELVFRLGLYLVTAPSAGAFGGLLASAILKIPHIGSVRSWEMIFLVEGLITIVVAIVGYFTLTDSIHTARWLTEDEKRFLQARLKSELVGQKQLVDKTHKKLIWKGITNTTSLACAMMFLFDNISVQGTAVFLPSVVRGIFPAPKYDVIDQQLLTVPPNVAGAIATLAFAYASAKFRIRSVFVVSGTVLMIIGYSMFLGSKNLYVRYAASFFATSGAFTMGALLPAYAAVNTNNDSERTGAIAVTVFFGNIGGLISTWSYLSKYAPNYIPGNALNLAGAIVMIIIAVCLVSWQRWENKQREAGKRDWKLEGLSEDEIQMLGSDHPHFRLRVIQGPREVAVVVNVHVRLLAVANVDVHDPELRLADLVVSVVLEDEDDQSVGSGLVGTADFLEVLRAQEVPAAVVGLAGQVAVLAVRSNSTVGGVGGGGGKAGGAAVVDDGGGGGGGRSAEVAGRGDGVADLLATEVLAPRLLAAAVPTWAASTEGPQGVSNVRISSSSGTDVSSSP</sequence>
<evidence type="ECO:0000256" key="2">
    <source>
        <dbReference type="ARBA" id="ARBA00022448"/>
    </source>
</evidence>
<keyword evidence="2" id="KW-0813">Transport</keyword>
<evidence type="ECO:0000313" key="10">
    <source>
        <dbReference type="Proteomes" id="UP000053758"/>
    </source>
</evidence>